<protein>
    <submittedName>
        <fullName evidence="1">Uncharacterized protein</fullName>
    </submittedName>
</protein>
<dbReference type="AlphaFoldDB" id="A0ABD2XXV7"/>
<accession>A0ABD2XXV7</accession>
<keyword evidence="2" id="KW-1185">Reference proteome</keyword>
<dbReference type="EMBL" id="JBJUIK010000016">
    <property type="protein sequence ID" value="KAL3500023.1"/>
    <property type="molecule type" value="Genomic_DNA"/>
</dbReference>
<name>A0ABD2XXV7_9GENT</name>
<sequence>MEEIVKVKMYKKLGSTYAVKDVIDCLDDEQKEAIEGFGFGPILKLRRIDVNEEFVTWLICNFDVERRILNVHGYSMKLYPRDVEYFFKFSSNSTNIEIEKHEEMANLELEKELNIDVINGDKLARSMFIVSCISLEFKANVNAYNRDRNMEQRGNRLQEIWYGYDAVVQEEACDGKAPLIRIFKELDTPKAQQSLLTTLLQSESWKRYFSSWTRFVAWRNHRVSRTVSKLKDEVYAKNWIIFGDRFSLSSCMAAEVYDHKSTQNVAVQDNLNVVTSFLNPGRVDVAFEDRDDKLCKQVMHGLMDATDNQVMFLCDLNEEPERELGGNNSSTNRGVADDGGHGLENGWAYVISVDEVMNMTFDNDDDSEELYKFQMLVLKISQAVKRCRCCSSKKYGDGWCQNMPNYKVLYDNVVGFVDKDLYNYMNVKRRVEVADGDVEGTIGYLEAKKDVDNMFSIDFIRMKNVNWVMMIEGMTRIPQSCILKHWTKEAKDVPSNGGQGTKFFV</sequence>
<reference evidence="1 2" key="1">
    <citation type="submission" date="2024-11" db="EMBL/GenBank/DDBJ databases">
        <title>A near-complete genome assembly of Cinchona calisaya.</title>
        <authorList>
            <person name="Lian D.C."/>
            <person name="Zhao X.W."/>
            <person name="Wei L."/>
        </authorList>
    </citation>
    <scope>NUCLEOTIDE SEQUENCE [LARGE SCALE GENOMIC DNA]</scope>
    <source>
        <tissue evidence="1">Nenye</tissue>
    </source>
</reference>
<evidence type="ECO:0000313" key="1">
    <source>
        <dbReference type="EMBL" id="KAL3500023.1"/>
    </source>
</evidence>
<gene>
    <name evidence="1" type="ORF">ACH5RR_039116</name>
</gene>
<comment type="caution">
    <text evidence="1">The sequence shown here is derived from an EMBL/GenBank/DDBJ whole genome shotgun (WGS) entry which is preliminary data.</text>
</comment>
<evidence type="ECO:0000313" key="2">
    <source>
        <dbReference type="Proteomes" id="UP001630127"/>
    </source>
</evidence>
<proteinExistence type="predicted"/>
<dbReference type="Proteomes" id="UP001630127">
    <property type="component" value="Unassembled WGS sequence"/>
</dbReference>
<organism evidence="1 2">
    <name type="scientific">Cinchona calisaya</name>
    <dbReference type="NCBI Taxonomy" id="153742"/>
    <lineage>
        <taxon>Eukaryota</taxon>
        <taxon>Viridiplantae</taxon>
        <taxon>Streptophyta</taxon>
        <taxon>Embryophyta</taxon>
        <taxon>Tracheophyta</taxon>
        <taxon>Spermatophyta</taxon>
        <taxon>Magnoliopsida</taxon>
        <taxon>eudicotyledons</taxon>
        <taxon>Gunneridae</taxon>
        <taxon>Pentapetalae</taxon>
        <taxon>asterids</taxon>
        <taxon>lamiids</taxon>
        <taxon>Gentianales</taxon>
        <taxon>Rubiaceae</taxon>
        <taxon>Cinchonoideae</taxon>
        <taxon>Cinchoneae</taxon>
        <taxon>Cinchona</taxon>
    </lineage>
</organism>